<dbReference type="GeneID" id="73382441"/>
<feature type="region of interest" description="Disordered" evidence="1">
    <location>
        <begin position="584"/>
        <end position="610"/>
    </location>
</feature>
<dbReference type="RefSeq" id="XP_049178169.1">
    <property type="nucleotide sequence ID" value="XM_049326307.1"/>
</dbReference>
<reference evidence="2" key="1">
    <citation type="journal article" date="2022" name="DNA Res.">
        <title>Genome analysis of five recently described species of the CUG-Ser clade uncovers Candida theae as a new hybrid lineage with pathogenic potential in the Candida parapsilosis species complex.</title>
        <authorList>
            <person name="Mixao V."/>
            <person name="Del Olmo V."/>
            <person name="Hegedusova E."/>
            <person name="Saus E."/>
            <person name="Pryszcz L."/>
            <person name="Cillingova A."/>
            <person name="Nosek J."/>
            <person name="Gabaldon T."/>
        </authorList>
    </citation>
    <scope>NUCLEOTIDE SEQUENCE</scope>
    <source>
        <strain evidence="2">CBS 10844</strain>
    </source>
</reference>
<protein>
    <submittedName>
        <fullName evidence="2">Uncharacterized protein</fullName>
    </submittedName>
</protein>
<feature type="region of interest" description="Disordered" evidence="1">
    <location>
        <begin position="205"/>
        <end position="230"/>
    </location>
</feature>
<comment type="caution">
    <text evidence="2">The sequence shown here is derived from an EMBL/GenBank/DDBJ whole genome shotgun (WGS) entry which is preliminary data.</text>
</comment>
<feature type="compositionally biased region" description="Low complexity" evidence="1">
    <location>
        <begin position="134"/>
        <end position="145"/>
    </location>
</feature>
<accession>A0AAI9WVU3</accession>
<name>A0AAI9WVU3_9ASCO</name>
<dbReference type="EMBL" id="JAHUZD010000149">
    <property type="protein sequence ID" value="KAI3402420.2"/>
    <property type="molecule type" value="Genomic_DNA"/>
</dbReference>
<evidence type="ECO:0000313" key="3">
    <source>
        <dbReference type="Proteomes" id="UP001202479"/>
    </source>
</evidence>
<evidence type="ECO:0000256" key="1">
    <source>
        <dbReference type="SAM" id="MobiDB-lite"/>
    </source>
</evidence>
<dbReference type="AlphaFoldDB" id="A0AAI9WVU3"/>
<feature type="compositionally biased region" description="Basic and acidic residues" evidence="1">
    <location>
        <begin position="205"/>
        <end position="221"/>
    </location>
</feature>
<feature type="region of interest" description="Disordered" evidence="1">
    <location>
        <begin position="309"/>
        <end position="369"/>
    </location>
</feature>
<evidence type="ECO:0000313" key="2">
    <source>
        <dbReference type="EMBL" id="KAI3402420.2"/>
    </source>
</evidence>
<organism evidence="2 3">
    <name type="scientific">Candida oxycetoniae</name>
    <dbReference type="NCBI Taxonomy" id="497107"/>
    <lineage>
        <taxon>Eukaryota</taxon>
        <taxon>Fungi</taxon>
        <taxon>Dikarya</taxon>
        <taxon>Ascomycota</taxon>
        <taxon>Saccharomycotina</taxon>
        <taxon>Pichiomycetes</taxon>
        <taxon>Debaryomycetaceae</taxon>
        <taxon>Candida/Lodderomyces clade</taxon>
        <taxon>Candida</taxon>
    </lineage>
</organism>
<proteinExistence type="predicted"/>
<keyword evidence="3" id="KW-1185">Reference proteome</keyword>
<feature type="compositionally biased region" description="Polar residues" evidence="1">
    <location>
        <begin position="588"/>
        <end position="610"/>
    </location>
</feature>
<feature type="region of interest" description="Disordered" evidence="1">
    <location>
        <begin position="99"/>
        <end position="147"/>
    </location>
</feature>
<gene>
    <name evidence="2" type="ORF">KGF56_004828</name>
</gene>
<sequence>MGLQDRVFYESVKNFANWENKNILDQATKDHSASEKNQLLENKSLRNQSSIFDDKIFTAQGKAPRWTMSTGIFANKEQDLGNQKCESIGKYKKKPVRYVQPRPQVIETPPRKKKPAPIWSSSSEEYSSSDDEYYNSSDESSGSSSEGDDKFWFLRFSVDNPQLQESRIPFVPTQSLVERASPDSDYSFKLVGERNATAKQFSIERKFAKNKGKEKGNKKENENDDGVQLEKSKNTTLESCLEEKIPVDCTHPDCGNGKTSNGTISSSKSAFKTFVYSEDGLFEEEEKSSDSEAIFSSQIVNYNYQDQDQNSAKAELTKQDSNEIINAQQREEKEEEEEQKEKDSFKYQNNDLTVDADSPTFTAQGKKMSGPKWHVGAGVYLNKEVDKGTKEVESFVLGSCTESDWSSDDEESEKKSKFFPFSVNQPDMREGEEEEEEEKIEAAEEKRLAQNKSFVASAKAKSPPTIVNSNIKDREYVSGTTLVKVACESGGDDSSKLILNRGGFEASQSEVLSIYQEPTNNTANLQDLKNPQNVSQVQNEFELLLKKKKKKLVPKWQVSAGVYLDKKVNKKLIKKAKKKNKKKFKVLSDQSKSGDNLGVANSHSKNSTNGKFEIPTTVLIQKASPNTHNLFSEKVTQFPNEETFNQNSSMESKNRLATVNIDDNDDDVLLKDSNDFSNFYDVISHYGIQKNNESPIPSAAQKQQYHIWITLIILLYMFEWI</sequence>
<dbReference type="Proteomes" id="UP001202479">
    <property type="component" value="Unassembled WGS sequence"/>
</dbReference>